<dbReference type="GeneID" id="96874904"/>
<reference evidence="1 2" key="1">
    <citation type="submission" date="2016-07" db="EMBL/GenBank/DDBJ databases">
        <title>Genome sequencing of Vibrio scophthalmi strain VS-05, an isolated from Paralichthys olivaceus.</title>
        <authorList>
            <person name="Han H.-J."/>
        </authorList>
    </citation>
    <scope>NUCLEOTIDE SEQUENCE [LARGE SCALE GENOMIC DNA]</scope>
    <source>
        <strain evidence="1 2">VS-05</strain>
    </source>
</reference>
<protein>
    <recommendedName>
        <fullName evidence="3">Lipoprotein</fullName>
    </recommendedName>
</protein>
<dbReference type="RefSeq" id="WP_065546313.1">
    <property type="nucleotide sequence ID" value="NZ_CP016415.1"/>
</dbReference>
<evidence type="ECO:0008006" key="3">
    <source>
        <dbReference type="Google" id="ProtNLM"/>
    </source>
</evidence>
<dbReference type="PATRIC" id="fig|45658.7.peg.3431"/>
<dbReference type="AlphaFoldDB" id="A0A1C7FET3"/>
<keyword evidence="2" id="KW-1185">Reference proteome</keyword>
<evidence type="ECO:0000313" key="1">
    <source>
        <dbReference type="EMBL" id="ANU38510.1"/>
    </source>
</evidence>
<gene>
    <name evidence="1" type="ORF">VSVS05_03472</name>
</gene>
<dbReference type="Proteomes" id="UP000092528">
    <property type="component" value="Chromosome 2"/>
</dbReference>
<proteinExistence type="predicted"/>
<dbReference type="EMBL" id="CP016415">
    <property type="protein sequence ID" value="ANU38510.1"/>
    <property type="molecule type" value="Genomic_DNA"/>
</dbReference>
<evidence type="ECO:0000313" key="2">
    <source>
        <dbReference type="Proteomes" id="UP000092528"/>
    </source>
</evidence>
<sequence length="134" mass="15169">MEKLFLLTASVVILAGCGSLKYHNVKLVEANEFELCDIAYNGVDEMSKLDARTEMQMRGKDWESATCQYKARDERTRRDASNTPVPMIIHDPNWRDREKAFNKANVQTTDQSEVSADKDVIVVDGDTIKGWLGL</sequence>
<organism evidence="1 2">
    <name type="scientific">Vibrio scophthalmi</name>
    <dbReference type="NCBI Taxonomy" id="45658"/>
    <lineage>
        <taxon>Bacteria</taxon>
        <taxon>Pseudomonadati</taxon>
        <taxon>Pseudomonadota</taxon>
        <taxon>Gammaproteobacteria</taxon>
        <taxon>Vibrionales</taxon>
        <taxon>Vibrionaceae</taxon>
        <taxon>Vibrio</taxon>
    </lineage>
</organism>
<accession>A0A1C7FET3</accession>
<dbReference type="PROSITE" id="PS51257">
    <property type="entry name" value="PROKAR_LIPOPROTEIN"/>
    <property type="match status" value="1"/>
</dbReference>
<name>A0A1C7FET3_9VIBR</name>